<feature type="region of interest" description="Disordered" evidence="1">
    <location>
        <begin position="77"/>
        <end position="251"/>
    </location>
</feature>
<gene>
    <name evidence="3" type="ordered locus">OB1364</name>
</gene>
<keyword evidence="2" id="KW-1133">Transmembrane helix</keyword>
<accession>Q8ERE1</accession>
<reference evidence="3 4" key="1">
    <citation type="journal article" date="2001" name="FEMS Microbiol. Lett.">
        <title>Oceanobacillus iheyensis gen. nov., sp. nov., a deep-sea extremely halotolerant and alkaliphilic species isolated from a depth of 1050 m on the Iheya Ridge.</title>
        <authorList>
            <person name="Lu J."/>
            <person name="Nogi Y."/>
            <person name="Takami H."/>
        </authorList>
    </citation>
    <scope>NUCLEOTIDE SEQUENCE [LARGE SCALE GENOMIC DNA]</scope>
    <source>
        <strain evidence="4">DSM 14371 / CIP 107618 / JCM 11309 / KCTC 3954 / HTE831</strain>
    </source>
</reference>
<dbReference type="AlphaFoldDB" id="Q8ERE1"/>
<evidence type="ECO:0000313" key="4">
    <source>
        <dbReference type="Proteomes" id="UP000000822"/>
    </source>
</evidence>
<proteinExistence type="predicted"/>
<feature type="transmembrane region" description="Helical" evidence="2">
    <location>
        <begin position="7"/>
        <end position="26"/>
    </location>
</feature>
<keyword evidence="4" id="KW-1185">Reference proteome</keyword>
<feature type="compositionally biased region" description="Basic and acidic residues" evidence="1">
    <location>
        <begin position="240"/>
        <end position="251"/>
    </location>
</feature>
<sequence length="251" mass="27676">MRNKKLLFVNLGILFALMVVVIIGVSRMNATTGEDKPTVRKNTLENQSMQISGLTQLSKKVVFSGKEIYKPRNLLARGDNGSFALTSGNIDKETSSTEEDEVDATIETPQYSNSDQSQKQVTFVTNHTSNSSSEPDNSEEETSSTNNGEKDKDTKPNNDSNSDSDENYNEDNDNQGDGGKDQTEDNEQGGEDENTEIPTEPTLPDPDDDSENEEEDKGDETEDQEENTDKEEEDTSDGGVEPKDPETSNKE</sequence>
<feature type="compositionally biased region" description="Acidic residues" evidence="1">
    <location>
        <begin position="162"/>
        <end position="174"/>
    </location>
</feature>
<evidence type="ECO:0000313" key="3">
    <source>
        <dbReference type="EMBL" id="BAC13320.1"/>
    </source>
</evidence>
<dbReference type="EMBL" id="BA000028">
    <property type="protein sequence ID" value="BAC13320.1"/>
    <property type="molecule type" value="Genomic_DNA"/>
</dbReference>
<dbReference type="OrthoDB" id="9993044at2"/>
<protein>
    <submittedName>
        <fullName evidence="3">Uncharacterized protein</fullName>
    </submittedName>
</protein>
<feature type="compositionally biased region" description="Acidic residues" evidence="1">
    <location>
        <begin position="184"/>
        <end position="195"/>
    </location>
</feature>
<feature type="compositionally biased region" description="Polar residues" evidence="1">
    <location>
        <begin position="107"/>
        <end position="127"/>
    </location>
</feature>
<keyword evidence="2" id="KW-0812">Transmembrane</keyword>
<dbReference type="HOGENOM" id="CLU_1106276_0_0_9"/>
<evidence type="ECO:0000256" key="1">
    <source>
        <dbReference type="SAM" id="MobiDB-lite"/>
    </source>
</evidence>
<dbReference type="Proteomes" id="UP000000822">
    <property type="component" value="Chromosome"/>
</dbReference>
<dbReference type="eggNOG" id="ENOG50308VG">
    <property type="taxonomic scope" value="Bacteria"/>
</dbReference>
<name>Q8ERE1_OCEIH</name>
<feature type="compositionally biased region" description="Acidic residues" evidence="1">
    <location>
        <begin position="205"/>
        <end position="236"/>
    </location>
</feature>
<dbReference type="RefSeq" id="WP_011065770.1">
    <property type="nucleotide sequence ID" value="NC_004193.1"/>
</dbReference>
<dbReference type="KEGG" id="oih:OB1364"/>
<reference evidence="3 4" key="2">
    <citation type="journal article" date="2002" name="Nucleic Acids Res.">
        <title>Genome sequence of Oceanobacillus iheyensis isolated from the Iheya Ridge and its unexpected adaptive capabilities to extreme environments.</title>
        <authorList>
            <person name="Takami H."/>
            <person name="Takaki Y."/>
            <person name="Uchiyama I."/>
        </authorList>
    </citation>
    <scope>NUCLEOTIDE SEQUENCE [LARGE SCALE GENOMIC DNA]</scope>
    <source>
        <strain evidence="4">DSM 14371 / CIP 107618 / JCM 11309 / KCTC 3954 / HTE831</strain>
    </source>
</reference>
<evidence type="ECO:0000256" key="2">
    <source>
        <dbReference type="SAM" id="Phobius"/>
    </source>
</evidence>
<keyword evidence="2" id="KW-0472">Membrane</keyword>
<dbReference type="STRING" id="221109.gene:10733604"/>
<organism evidence="3 4">
    <name type="scientific">Oceanobacillus iheyensis (strain DSM 14371 / CIP 107618 / JCM 11309 / KCTC 3954 / HTE831)</name>
    <dbReference type="NCBI Taxonomy" id="221109"/>
    <lineage>
        <taxon>Bacteria</taxon>
        <taxon>Bacillati</taxon>
        <taxon>Bacillota</taxon>
        <taxon>Bacilli</taxon>
        <taxon>Bacillales</taxon>
        <taxon>Bacillaceae</taxon>
        <taxon>Oceanobacillus</taxon>
    </lineage>
</organism>